<feature type="transmembrane region" description="Helical" evidence="8">
    <location>
        <begin position="29"/>
        <end position="45"/>
    </location>
</feature>
<comment type="catalytic activity">
    <reaction evidence="1">
        <text>ATP + protein L-histidine = ADP + protein N-phospho-L-histidine.</text>
        <dbReference type="EC" id="2.7.13.3"/>
    </reaction>
</comment>
<evidence type="ECO:0000256" key="7">
    <source>
        <dbReference type="ARBA" id="ARBA00023012"/>
    </source>
</evidence>
<feature type="transmembrane region" description="Helical" evidence="8">
    <location>
        <begin position="83"/>
        <end position="100"/>
    </location>
</feature>
<evidence type="ECO:0000256" key="4">
    <source>
        <dbReference type="ARBA" id="ARBA00022741"/>
    </source>
</evidence>
<sequence length="423" mass="49071">MKNLKRMLFVSIVVALASQVSIGLVSSDFRVSAGIILYVIFLFYYEDLKPIPTGILSGIIVNLLRSILYYFTMGNFGHEILSFQIEILFYTFYAIIYYLLTNENNKKSINYIFLVMLISDFGANIIELLIRTIIGSSPFPWEITSTLFLVALVRSGITWLALNLFKYYKMLLIKEEHEERYKRLLWLTSQLKTEMYWMEKNMENIENVMSDSYRLFEMINTDEDKDSWGERSIGIARDIHEIKKENGLAIRGIKEITESELKDEKMSFKDIISILFETMKREIRRLNKNIELEIHMEENFYTSQHYYLMSIFRNLVMNSIDAIPDTQRDGKISIIHRIVDGEHAFMVSDNGSGIDEEGLEHIFSPGYSTKINYDTGEINRGLGLSIVKHIVEKQLEGSLKVSSTKGKGTTIYIYIPKHSLEVS</sequence>
<accession>A0A1M5WDF6</accession>
<dbReference type="RefSeq" id="WP_072743882.1">
    <property type="nucleotide sequence ID" value="NZ_FQXR01000005.1"/>
</dbReference>
<evidence type="ECO:0000256" key="3">
    <source>
        <dbReference type="ARBA" id="ARBA00022679"/>
    </source>
</evidence>
<keyword evidence="8" id="KW-0472">Membrane</keyword>
<evidence type="ECO:0000256" key="2">
    <source>
        <dbReference type="ARBA" id="ARBA00012438"/>
    </source>
</evidence>
<feature type="domain" description="Histidine kinase" evidence="9">
    <location>
        <begin position="186"/>
        <end position="419"/>
    </location>
</feature>
<name>A0A1M5WDF6_9FIRM</name>
<dbReference type="CDD" id="cd00075">
    <property type="entry name" value="HATPase"/>
    <property type="match status" value="1"/>
</dbReference>
<keyword evidence="4" id="KW-0547">Nucleotide-binding</keyword>
<dbReference type="Proteomes" id="UP000184389">
    <property type="component" value="Unassembled WGS sequence"/>
</dbReference>
<dbReference type="PROSITE" id="PS50109">
    <property type="entry name" value="HIS_KIN"/>
    <property type="match status" value="1"/>
</dbReference>
<dbReference type="EMBL" id="FQXR01000005">
    <property type="protein sequence ID" value="SHH85589.1"/>
    <property type="molecule type" value="Genomic_DNA"/>
</dbReference>
<dbReference type="GO" id="GO:0004673">
    <property type="term" value="F:protein histidine kinase activity"/>
    <property type="evidence" value="ECO:0007669"/>
    <property type="project" value="UniProtKB-EC"/>
</dbReference>
<dbReference type="InterPro" id="IPR036890">
    <property type="entry name" value="HATPase_C_sf"/>
</dbReference>
<feature type="transmembrane region" description="Helical" evidence="8">
    <location>
        <begin position="52"/>
        <end position="71"/>
    </location>
</feature>
<dbReference type="SUPFAM" id="SSF55874">
    <property type="entry name" value="ATPase domain of HSP90 chaperone/DNA topoisomerase II/histidine kinase"/>
    <property type="match status" value="1"/>
</dbReference>
<dbReference type="InterPro" id="IPR005467">
    <property type="entry name" value="His_kinase_dom"/>
</dbReference>
<keyword evidence="6" id="KW-0067">ATP-binding</keyword>
<protein>
    <recommendedName>
        <fullName evidence="2">histidine kinase</fullName>
        <ecNumber evidence="2">2.7.13.3</ecNumber>
    </recommendedName>
</protein>
<dbReference type="InterPro" id="IPR004358">
    <property type="entry name" value="Sig_transdc_His_kin-like_C"/>
</dbReference>
<dbReference type="Gene3D" id="3.30.565.10">
    <property type="entry name" value="Histidine kinase-like ATPase, C-terminal domain"/>
    <property type="match status" value="1"/>
</dbReference>
<reference evidence="10 11" key="1">
    <citation type="submission" date="2016-11" db="EMBL/GenBank/DDBJ databases">
        <authorList>
            <person name="Jaros S."/>
            <person name="Januszkiewicz K."/>
            <person name="Wedrychowicz H."/>
        </authorList>
    </citation>
    <scope>NUCLEOTIDE SEQUENCE [LARGE SCALE GENOMIC DNA]</scope>
    <source>
        <strain evidence="10 11">DSM 13106</strain>
    </source>
</reference>
<keyword evidence="3" id="KW-0808">Transferase</keyword>
<evidence type="ECO:0000313" key="10">
    <source>
        <dbReference type="EMBL" id="SHH85589.1"/>
    </source>
</evidence>
<dbReference type="AlphaFoldDB" id="A0A1M5WDF6"/>
<keyword evidence="5 10" id="KW-0418">Kinase</keyword>
<dbReference type="STRING" id="1123281.SAMN02745180_01190"/>
<evidence type="ECO:0000256" key="5">
    <source>
        <dbReference type="ARBA" id="ARBA00022777"/>
    </source>
</evidence>
<gene>
    <name evidence="10" type="ORF">SAMN02745180_01190</name>
</gene>
<feature type="transmembrane region" description="Helical" evidence="8">
    <location>
        <begin position="112"/>
        <end position="134"/>
    </location>
</feature>
<dbReference type="SMART" id="SM00387">
    <property type="entry name" value="HATPase_c"/>
    <property type="match status" value="1"/>
</dbReference>
<organism evidence="10 11">
    <name type="scientific">Sporanaerobacter acetigenes DSM 13106</name>
    <dbReference type="NCBI Taxonomy" id="1123281"/>
    <lineage>
        <taxon>Bacteria</taxon>
        <taxon>Bacillati</taxon>
        <taxon>Bacillota</taxon>
        <taxon>Tissierellia</taxon>
        <taxon>Tissierellales</taxon>
        <taxon>Sporanaerobacteraceae</taxon>
        <taxon>Sporanaerobacter</taxon>
    </lineage>
</organism>
<keyword evidence="8" id="KW-1133">Transmembrane helix</keyword>
<dbReference type="EC" id="2.7.13.3" evidence="2"/>
<proteinExistence type="predicted"/>
<dbReference type="PANTHER" id="PTHR43065:SF46">
    <property type="entry name" value="C4-DICARBOXYLATE TRANSPORT SENSOR PROTEIN DCTB"/>
    <property type="match status" value="1"/>
</dbReference>
<evidence type="ECO:0000256" key="6">
    <source>
        <dbReference type="ARBA" id="ARBA00022840"/>
    </source>
</evidence>
<dbReference type="Pfam" id="PF02518">
    <property type="entry name" value="HATPase_c"/>
    <property type="match status" value="1"/>
</dbReference>
<evidence type="ECO:0000256" key="8">
    <source>
        <dbReference type="SAM" id="Phobius"/>
    </source>
</evidence>
<dbReference type="GO" id="GO:0005524">
    <property type="term" value="F:ATP binding"/>
    <property type="evidence" value="ECO:0007669"/>
    <property type="project" value="UniProtKB-KW"/>
</dbReference>
<dbReference type="PRINTS" id="PR00344">
    <property type="entry name" value="BCTRLSENSOR"/>
</dbReference>
<dbReference type="InterPro" id="IPR003594">
    <property type="entry name" value="HATPase_dom"/>
</dbReference>
<evidence type="ECO:0000259" key="9">
    <source>
        <dbReference type="PROSITE" id="PS50109"/>
    </source>
</evidence>
<keyword evidence="11" id="KW-1185">Reference proteome</keyword>
<dbReference type="GO" id="GO:0000160">
    <property type="term" value="P:phosphorelay signal transduction system"/>
    <property type="evidence" value="ECO:0007669"/>
    <property type="project" value="UniProtKB-KW"/>
</dbReference>
<keyword evidence="8" id="KW-0812">Transmembrane</keyword>
<evidence type="ECO:0000256" key="1">
    <source>
        <dbReference type="ARBA" id="ARBA00000085"/>
    </source>
</evidence>
<feature type="transmembrane region" description="Helical" evidence="8">
    <location>
        <begin position="146"/>
        <end position="165"/>
    </location>
</feature>
<evidence type="ECO:0000313" key="11">
    <source>
        <dbReference type="Proteomes" id="UP000184389"/>
    </source>
</evidence>
<keyword evidence="7" id="KW-0902">Two-component regulatory system</keyword>
<dbReference type="PANTHER" id="PTHR43065">
    <property type="entry name" value="SENSOR HISTIDINE KINASE"/>
    <property type="match status" value="1"/>
</dbReference>